<evidence type="ECO:0000256" key="11">
    <source>
        <dbReference type="ARBA" id="ARBA00023136"/>
    </source>
</evidence>
<dbReference type="SUPFAM" id="SSF56519">
    <property type="entry name" value="Penicillin binding protein dimerisation domain"/>
    <property type="match status" value="1"/>
</dbReference>
<dbReference type="AlphaFoldDB" id="A0A553ZZ55"/>
<dbReference type="GO" id="GO:0009002">
    <property type="term" value="F:serine-type D-Ala-D-Ala carboxypeptidase activity"/>
    <property type="evidence" value="ECO:0007669"/>
    <property type="project" value="UniProtKB-EC"/>
</dbReference>
<evidence type="ECO:0000256" key="4">
    <source>
        <dbReference type="ARBA" id="ARBA00007171"/>
    </source>
</evidence>
<comment type="pathway">
    <text evidence="3">Cell wall biogenesis; peptidoglycan biosynthesis.</text>
</comment>
<dbReference type="InterPro" id="IPR036138">
    <property type="entry name" value="PBP_dimer_sf"/>
</dbReference>
<evidence type="ECO:0000256" key="9">
    <source>
        <dbReference type="ARBA" id="ARBA00022984"/>
    </source>
</evidence>
<dbReference type="Gene3D" id="3.90.1310.10">
    <property type="entry name" value="Penicillin-binding protein 2a (Domain 2)"/>
    <property type="match status" value="1"/>
</dbReference>
<reference evidence="17 18" key="1">
    <citation type="submission" date="2019-07" db="EMBL/GenBank/DDBJ databases">
        <authorList>
            <person name="Park Y.J."/>
            <person name="Jeong S.E."/>
            <person name="Jung H.S."/>
        </authorList>
    </citation>
    <scope>NUCLEOTIDE SEQUENCE [LARGE SCALE GENOMIC DNA]</scope>
    <source>
        <strain evidence="18">P16(2019)</strain>
    </source>
</reference>
<proteinExistence type="inferred from homology"/>
<evidence type="ECO:0000256" key="7">
    <source>
        <dbReference type="ARBA" id="ARBA00022692"/>
    </source>
</evidence>
<dbReference type="Gene3D" id="3.40.710.10">
    <property type="entry name" value="DD-peptidase/beta-lactamase superfamily"/>
    <property type="match status" value="1"/>
</dbReference>
<keyword evidence="11" id="KW-0472">Membrane</keyword>
<accession>A0A553ZZ55</accession>
<dbReference type="Proteomes" id="UP000318521">
    <property type="component" value="Unassembled WGS sequence"/>
</dbReference>
<keyword evidence="12" id="KW-0961">Cell wall biogenesis/degradation</keyword>
<evidence type="ECO:0000256" key="10">
    <source>
        <dbReference type="ARBA" id="ARBA00022989"/>
    </source>
</evidence>
<evidence type="ECO:0000256" key="13">
    <source>
        <dbReference type="ARBA" id="ARBA00034000"/>
    </source>
</evidence>
<dbReference type="InterPro" id="IPR012338">
    <property type="entry name" value="Beta-lactam/transpept-like"/>
</dbReference>
<dbReference type="PANTHER" id="PTHR30627:SF2">
    <property type="entry name" value="PEPTIDOGLYCAN D,D-TRANSPEPTIDASE MRDA"/>
    <property type="match status" value="1"/>
</dbReference>
<evidence type="ECO:0000256" key="8">
    <source>
        <dbReference type="ARBA" id="ARBA00022960"/>
    </source>
</evidence>
<dbReference type="RefSeq" id="WP_143848616.1">
    <property type="nucleotide sequence ID" value="NZ_VLXZ01000005.1"/>
</dbReference>
<evidence type="ECO:0000259" key="16">
    <source>
        <dbReference type="Pfam" id="PF03717"/>
    </source>
</evidence>
<keyword evidence="7" id="KW-0812">Transmembrane</keyword>
<dbReference type="UniPathway" id="UPA00219"/>
<evidence type="ECO:0000256" key="12">
    <source>
        <dbReference type="ARBA" id="ARBA00023316"/>
    </source>
</evidence>
<evidence type="ECO:0000256" key="3">
    <source>
        <dbReference type="ARBA" id="ARBA00004752"/>
    </source>
</evidence>
<dbReference type="InterPro" id="IPR050515">
    <property type="entry name" value="Beta-lactam/transpept"/>
</dbReference>
<feature type="compositionally biased region" description="Polar residues" evidence="14">
    <location>
        <begin position="282"/>
        <end position="293"/>
    </location>
</feature>
<evidence type="ECO:0000256" key="2">
    <source>
        <dbReference type="ARBA" id="ARBA00004236"/>
    </source>
</evidence>
<dbReference type="Pfam" id="PF03717">
    <property type="entry name" value="PBP_dimer"/>
    <property type="match status" value="1"/>
</dbReference>
<dbReference type="SUPFAM" id="SSF56601">
    <property type="entry name" value="beta-lactamase/transpeptidase-like"/>
    <property type="match status" value="1"/>
</dbReference>
<comment type="catalytic activity">
    <reaction evidence="13">
        <text>Preferential cleavage: (Ac)2-L-Lys-D-Ala-|-D-Ala. Also transpeptidation of peptidyl-alanyl moieties that are N-acyl substituents of D-alanine.</text>
        <dbReference type="EC" id="3.4.16.4"/>
    </reaction>
</comment>
<dbReference type="Pfam" id="PF00905">
    <property type="entry name" value="Transpeptidase"/>
    <property type="match status" value="1"/>
</dbReference>
<dbReference type="EC" id="3.4.16.4" evidence="5"/>
<feature type="domain" description="Penicillin-binding protein dimerisation" evidence="16">
    <location>
        <begin position="58"/>
        <end position="293"/>
    </location>
</feature>
<evidence type="ECO:0000256" key="5">
    <source>
        <dbReference type="ARBA" id="ARBA00012448"/>
    </source>
</evidence>
<dbReference type="InterPro" id="IPR005311">
    <property type="entry name" value="PBP_dimer"/>
</dbReference>
<dbReference type="GO" id="GO:0005886">
    <property type="term" value="C:plasma membrane"/>
    <property type="evidence" value="ECO:0007669"/>
    <property type="project" value="UniProtKB-SubCell"/>
</dbReference>
<feature type="region of interest" description="Disordered" evidence="14">
    <location>
        <begin position="684"/>
        <end position="703"/>
    </location>
</feature>
<evidence type="ECO:0000313" key="17">
    <source>
        <dbReference type="EMBL" id="TSB46722.1"/>
    </source>
</evidence>
<dbReference type="GO" id="GO:0009252">
    <property type="term" value="P:peptidoglycan biosynthetic process"/>
    <property type="evidence" value="ECO:0007669"/>
    <property type="project" value="UniProtKB-UniPathway"/>
</dbReference>
<name>A0A553ZZ55_9BACI</name>
<dbReference type="GO" id="GO:0071555">
    <property type="term" value="P:cell wall organization"/>
    <property type="evidence" value="ECO:0007669"/>
    <property type="project" value="UniProtKB-KW"/>
</dbReference>
<evidence type="ECO:0000259" key="15">
    <source>
        <dbReference type="Pfam" id="PF00905"/>
    </source>
</evidence>
<feature type="region of interest" description="Disordered" evidence="14">
    <location>
        <begin position="282"/>
        <end position="303"/>
    </location>
</feature>
<keyword evidence="18" id="KW-1185">Reference proteome</keyword>
<dbReference type="InterPro" id="IPR001460">
    <property type="entry name" value="PCN-bd_Tpept"/>
</dbReference>
<comment type="caution">
    <text evidence="17">The sequence shown here is derived from an EMBL/GenBank/DDBJ whole genome shotgun (WGS) entry which is preliminary data.</text>
</comment>
<organism evidence="17 18">
    <name type="scientific">Alkalicoccobacillus porphyridii</name>
    <dbReference type="NCBI Taxonomy" id="2597270"/>
    <lineage>
        <taxon>Bacteria</taxon>
        <taxon>Bacillati</taxon>
        <taxon>Bacillota</taxon>
        <taxon>Bacilli</taxon>
        <taxon>Bacillales</taxon>
        <taxon>Bacillaceae</taxon>
        <taxon>Alkalicoccobacillus</taxon>
    </lineage>
</organism>
<evidence type="ECO:0000313" key="18">
    <source>
        <dbReference type="Proteomes" id="UP000318521"/>
    </source>
</evidence>
<protein>
    <recommendedName>
        <fullName evidence="5">serine-type D-Ala-D-Ala carboxypeptidase</fullName>
        <ecNumber evidence="5">3.4.16.4</ecNumber>
    </recommendedName>
</protein>
<keyword evidence="6" id="KW-1003">Cell membrane</keyword>
<feature type="compositionally biased region" description="Acidic residues" evidence="14">
    <location>
        <begin position="692"/>
        <end position="703"/>
    </location>
</feature>
<keyword evidence="8" id="KW-0133">Cell shape</keyword>
<dbReference type="GO" id="GO:0071972">
    <property type="term" value="F:peptidoglycan L,D-transpeptidase activity"/>
    <property type="evidence" value="ECO:0007669"/>
    <property type="project" value="TreeGrafter"/>
</dbReference>
<evidence type="ECO:0000256" key="6">
    <source>
        <dbReference type="ARBA" id="ARBA00022475"/>
    </source>
</evidence>
<dbReference type="OrthoDB" id="9770103at2"/>
<dbReference type="PANTHER" id="PTHR30627">
    <property type="entry name" value="PEPTIDOGLYCAN D,D-TRANSPEPTIDASE"/>
    <property type="match status" value="1"/>
</dbReference>
<comment type="similarity">
    <text evidence="4">Belongs to the transpeptidase family.</text>
</comment>
<keyword evidence="10" id="KW-1133">Transmembrane helix</keyword>
<keyword evidence="9" id="KW-0573">Peptidoglycan synthesis</keyword>
<feature type="domain" description="Penicillin-binding protein transpeptidase" evidence="15">
    <location>
        <begin position="340"/>
        <end position="672"/>
    </location>
</feature>
<evidence type="ECO:0000256" key="14">
    <source>
        <dbReference type="SAM" id="MobiDB-lite"/>
    </source>
</evidence>
<dbReference type="Gene3D" id="1.10.10.1230">
    <property type="entry name" value="Penicillin-binding protein, N-terminal non-catalytic domain, head sub-domain"/>
    <property type="match status" value="1"/>
</dbReference>
<gene>
    <name evidence="17" type="ORF">FN960_10235</name>
</gene>
<dbReference type="GO" id="GO:0008360">
    <property type="term" value="P:regulation of cell shape"/>
    <property type="evidence" value="ECO:0007669"/>
    <property type="project" value="UniProtKB-KW"/>
</dbReference>
<evidence type="ECO:0000256" key="1">
    <source>
        <dbReference type="ARBA" id="ARBA00004167"/>
    </source>
</evidence>
<dbReference type="GO" id="GO:0008658">
    <property type="term" value="F:penicillin binding"/>
    <property type="evidence" value="ECO:0007669"/>
    <property type="project" value="InterPro"/>
</dbReference>
<dbReference type="EMBL" id="VLXZ01000005">
    <property type="protein sequence ID" value="TSB46722.1"/>
    <property type="molecule type" value="Genomic_DNA"/>
</dbReference>
<sequence length="703" mass="78291">MGKKNKKRRHVPVRLNVLFLIVFLLFSALILRLGVVQIVQGEEYERELTQTTNQTARIDAPRGIMYDRFGHTIVDNEMELSVTYTNPSEQSNSEKTKEMLRIANELSTMIDVDTEKITQRDLQDYWYENASKEERDALVDGIDTSEMSNSEEYQTMINQIGDEQLDQYSEEELKVIAIYREMTRGYAGSPQRIKRAVTQEEAHKVSEHLNDLPGVDILRDSIRSYTYGDTFRTILGNTRTIPAEQIDSYLAKGYDRSDLVGVSYLEAQYEDVLRGQKAEINRSSTRNGTTTENTIDEKPGSRGNDLVLTLDMEMQQNLEDIIESTVRANAGSYLDKREAYAIMMNPKTGEIIAMSGFNDDPSNPDGVKVNDTGVINNGFEMGSSVKAASVLTGFETGVMNPNTVINDRPLNVRGTPTKKSVSRMGNVNYLTALERSSNVYMFYIAMRLANHEYQPNAPFRDLTAIRDGYQTARYNFNQFGLGSDPGIDLPSVSTGYQGESSNGGNLMDFFIGQFDTYTPLQAVQYISTVANDGQRMRPHLVSEIREPATNGEEGAIVTQFKPEVLNQVDASKEEIQMVKNGLSRVVYGSNGTAQAMRTGGGGIDKVNFTDQFPDMAAKTGTAEVTVNGRDANNQTLVGYAPADDPEIAFAIVVPGVYTTTKPSIAQKIGSKMLNSYFEINEDRQGPEQVETVLEDVDTDSEVE</sequence>
<comment type="subcellular location">
    <subcellularLocation>
        <location evidence="2">Cell membrane</location>
    </subcellularLocation>
    <subcellularLocation>
        <location evidence="1">Membrane</location>
        <topology evidence="1">Single-pass membrane protein</topology>
    </subcellularLocation>
</comment>